<evidence type="ECO:0000313" key="9">
    <source>
        <dbReference type="Proteomes" id="UP000823749"/>
    </source>
</evidence>
<dbReference type="PIRSF" id="PIRSF038133">
    <property type="entry name" value="HAT_Nua4_EAF3/MRG15"/>
    <property type="match status" value="1"/>
</dbReference>
<comment type="subcellular location">
    <subcellularLocation>
        <location evidence="1">Nucleus</location>
    </subcellularLocation>
</comment>
<evidence type="ECO:0000256" key="3">
    <source>
        <dbReference type="ARBA" id="ARBA00023015"/>
    </source>
</evidence>
<keyword evidence="2" id="KW-0156">Chromatin regulator</keyword>
<feature type="region of interest" description="Disordered" evidence="6">
    <location>
        <begin position="1"/>
        <end position="25"/>
    </location>
</feature>
<keyword evidence="9" id="KW-1185">Reference proteome</keyword>
<dbReference type="GO" id="GO:0000123">
    <property type="term" value="C:histone acetyltransferase complex"/>
    <property type="evidence" value="ECO:0007669"/>
    <property type="project" value="TreeGrafter"/>
</dbReference>
<dbReference type="Proteomes" id="UP000823749">
    <property type="component" value="Chromosome 10"/>
</dbReference>
<sequence length="335" mass="37447">MGSSKDDSATDGDNSGGELPDSDSSLFSEGEKVLAYHGPRIYEAKADGHNLIGGHAFHVFVFLQVRLNYQAQVSVPQFGKLDKTLERSWDEWVGADRLMKHTEENVLKQQALDKKQGVDKNSKSGRSAQTKPKASSEAKVDKEDTKNNVAKGKKRKTDSGIEKDSVSVKKIIKIQIPSTLKKQLVDDWEFITQQDKVDGCDEFRRTGSVQGFAITFNFIVMTDSVGEILNGLRSYFDKALAVILLYKKERQQYNDAVADNVSPSTVYGAEHLLRLFVKLPELLAYVNIEEETLLRLQQKLLDFLKFLQKNQGTFFLSAYDDGSKIAEGSGKGKDH</sequence>
<organism evidence="8 9">
    <name type="scientific">Rhododendron griersonianum</name>
    <dbReference type="NCBI Taxonomy" id="479676"/>
    <lineage>
        <taxon>Eukaryota</taxon>
        <taxon>Viridiplantae</taxon>
        <taxon>Streptophyta</taxon>
        <taxon>Embryophyta</taxon>
        <taxon>Tracheophyta</taxon>
        <taxon>Spermatophyta</taxon>
        <taxon>Magnoliopsida</taxon>
        <taxon>eudicotyledons</taxon>
        <taxon>Gunneridae</taxon>
        <taxon>Pentapetalae</taxon>
        <taxon>asterids</taxon>
        <taxon>Ericales</taxon>
        <taxon>Ericaceae</taxon>
        <taxon>Ericoideae</taxon>
        <taxon>Rhodoreae</taxon>
        <taxon>Rhododendron</taxon>
    </lineage>
</organism>
<evidence type="ECO:0000256" key="5">
    <source>
        <dbReference type="ARBA" id="ARBA00023242"/>
    </source>
</evidence>
<dbReference type="PROSITE" id="PS51640">
    <property type="entry name" value="MRG"/>
    <property type="match status" value="1"/>
</dbReference>
<feature type="domain" description="MRG" evidence="7">
    <location>
        <begin position="225"/>
        <end position="320"/>
    </location>
</feature>
<dbReference type="PANTHER" id="PTHR10880">
    <property type="entry name" value="MORTALITY FACTOR 4-LIKE PROTEIN"/>
    <property type="match status" value="1"/>
</dbReference>
<accession>A0AAV6IPD6</accession>
<dbReference type="InterPro" id="IPR038217">
    <property type="entry name" value="MRG_C_sf"/>
</dbReference>
<dbReference type="AlphaFoldDB" id="A0AAV6IPD6"/>
<evidence type="ECO:0000259" key="7">
    <source>
        <dbReference type="Pfam" id="PF05712"/>
    </source>
</evidence>
<gene>
    <name evidence="8" type="ORF">RHGRI_029329</name>
</gene>
<dbReference type="InterPro" id="IPR016197">
    <property type="entry name" value="Chromo-like_dom_sf"/>
</dbReference>
<keyword evidence="4" id="KW-0804">Transcription</keyword>
<evidence type="ECO:0000256" key="6">
    <source>
        <dbReference type="SAM" id="MobiDB-lite"/>
    </source>
</evidence>
<evidence type="ECO:0000256" key="1">
    <source>
        <dbReference type="ARBA" id="ARBA00004123"/>
    </source>
</evidence>
<evidence type="ECO:0000313" key="8">
    <source>
        <dbReference type="EMBL" id="KAG5528600.1"/>
    </source>
</evidence>
<dbReference type="SUPFAM" id="SSF54160">
    <property type="entry name" value="Chromo domain-like"/>
    <property type="match status" value="1"/>
</dbReference>
<feature type="compositionally biased region" description="Basic and acidic residues" evidence="6">
    <location>
        <begin position="134"/>
        <end position="146"/>
    </location>
</feature>
<feature type="compositionally biased region" description="Basic and acidic residues" evidence="6">
    <location>
        <begin position="108"/>
        <end position="122"/>
    </location>
</feature>
<evidence type="ECO:0000256" key="2">
    <source>
        <dbReference type="ARBA" id="ARBA00022853"/>
    </source>
</evidence>
<dbReference type="GO" id="GO:0006325">
    <property type="term" value="P:chromatin organization"/>
    <property type="evidence" value="ECO:0007669"/>
    <property type="project" value="UniProtKB-KW"/>
</dbReference>
<proteinExistence type="predicted"/>
<protein>
    <recommendedName>
        <fullName evidence="7">MRG domain-containing protein</fullName>
    </recommendedName>
</protein>
<feature type="region of interest" description="Disordered" evidence="6">
    <location>
        <begin position="108"/>
        <end position="158"/>
    </location>
</feature>
<dbReference type="Gene3D" id="2.30.30.140">
    <property type="match status" value="1"/>
</dbReference>
<dbReference type="Gene3D" id="1.10.274.30">
    <property type="entry name" value="MRG domain"/>
    <property type="match status" value="2"/>
</dbReference>
<dbReference type="InterPro" id="IPR026541">
    <property type="entry name" value="MRG_dom"/>
</dbReference>
<dbReference type="GO" id="GO:0006355">
    <property type="term" value="P:regulation of DNA-templated transcription"/>
    <property type="evidence" value="ECO:0007669"/>
    <property type="project" value="InterPro"/>
</dbReference>
<dbReference type="InterPro" id="IPR008676">
    <property type="entry name" value="MRG"/>
</dbReference>
<feature type="domain" description="MRG" evidence="7">
    <location>
        <begin position="153"/>
        <end position="197"/>
    </location>
</feature>
<reference evidence="8" key="1">
    <citation type="submission" date="2020-08" db="EMBL/GenBank/DDBJ databases">
        <title>Plant Genome Project.</title>
        <authorList>
            <person name="Zhang R.-G."/>
        </authorList>
    </citation>
    <scope>NUCLEOTIDE SEQUENCE</scope>
    <source>
        <strain evidence="8">WSP0</strain>
        <tissue evidence="8">Leaf</tissue>
    </source>
</reference>
<dbReference type="PANTHER" id="PTHR10880:SF15">
    <property type="entry name" value="MSL COMPLEX SUBUNIT 3"/>
    <property type="match status" value="1"/>
</dbReference>
<dbReference type="GO" id="GO:0005634">
    <property type="term" value="C:nucleus"/>
    <property type="evidence" value="ECO:0007669"/>
    <property type="project" value="UniProtKB-SubCell"/>
</dbReference>
<keyword evidence="3" id="KW-0805">Transcription regulation</keyword>
<keyword evidence="5" id="KW-0539">Nucleus</keyword>
<comment type="caution">
    <text evidence="8">The sequence shown here is derived from an EMBL/GenBank/DDBJ whole genome shotgun (WGS) entry which is preliminary data.</text>
</comment>
<evidence type="ECO:0000256" key="4">
    <source>
        <dbReference type="ARBA" id="ARBA00023163"/>
    </source>
</evidence>
<dbReference type="EMBL" id="JACTNZ010000010">
    <property type="protein sequence ID" value="KAG5528600.1"/>
    <property type="molecule type" value="Genomic_DNA"/>
</dbReference>
<name>A0AAV6IPD6_9ERIC</name>
<feature type="compositionally biased region" description="Polar residues" evidence="6">
    <location>
        <begin position="124"/>
        <end position="133"/>
    </location>
</feature>
<dbReference type="Pfam" id="PF05712">
    <property type="entry name" value="MRG"/>
    <property type="match status" value="2"/>
</dbReference>